<keyword evidence="1" id="KW-0378">Hydrolase</keyword>
<evidence type="ECO:0000313" key="2">
    <source>
        <dbReference type="Proteomes" id="UP000034894"/>
    </source>
</evidence>
<dbReference type="EMBL" id="LCFP01000011">
    <property type="protein sequence ID" value="KKS96348.1"/>
    <property type="molecule type" value="Genomic_DNA"/>
</dbReference>
<name>A0A0G1GBP0_9BACT</name>
<organism evidence="1 2">
    <name type="scientific">Candidatus Gottesmanbacteria bacterium GW2011_GWA2_43_14</name>
    <dbReference type="NCBI Taxonomy" id="1618443"/>
    <lineage>
        <taxon>Bacteria</taxon>
        <taxon>Candidatus Gottesmaniibacteriota</taxon>
    </lineage>
</organism>
<gene>
    <name evidence="1" type="ORF">UV73_C0011G0020</name>
</gene>
<sequence length="101" mass="11127">MIGDLSGKAAKQAISIEKKYQIVTKFVKDKNISRNMTGYYVFAWWRYDHAVHPKTPSVILETGFLSSPADRKIIVGNPGLPAAGLAAGMVEFLQSENLLTD</sequence>
<proteinExistence type="predicted"/>
<protein>
    <submittedName>
        <fullName evidence="1">Cell wall hydrolase/autolysin</fullName>
    </submittedName>
</protein>
<evidence type="ECO:0000313" key="1">
    <source>
        <dbReference type="EMBL" id="KKS96348.1"/>
    </source>
</evidence>
<dbReference type="AlphaFoldDB" id="A0A0G1GBP0"/>
<dbReference type="GO" id="GO:0016787">
    <property type="term" value="F:hydrolase activity"/>
    <property type="evidence" value="ECO:0007669"/>
    <property type="project" value="UniProtKB-KW"/>
</dbReference>
<reference evidence="1 2" key="1">
    <citation type="journal article" date="2015" name="Nature">
        <title>rRNA introns, odd ribosomes, and small enigmatic genomes across a large radiation of phyla.</title>
        <authorList>
            <person name="Brown C.T."/>
            <person name="Hug L.A."/>
            <person name="Thomas B.C."/>
            <person name="Sharon I."/>
            <person name="Castelle C.J."/>
            <person name="Singh A."/>
            <person name="Wilkins M.J."/>
            <person name="Williams K.H."/>
            <person name="Banfield J.F."/>
        </authorList>
    </citation>
    <scope>NUCLEOTIDE SEQUENCE [LARGE SCALE GENOMIC DNA]</scope>
</reference>
<accession>A0A0G1GBP0</accession>
<dbReference type="Proteomes" id="UP000034894">
    <property type="component" value="Unassembled WGS sequence"/>
</dbReference>
<comment type="caution">
    <text evidence="1">The sequence shown here is derived from an EMBL/GenBank/DDBJ whole genome shotgun (WGS) entry which is preliminary data.</text>
</comment>
<dbReference type="STRING" id="1618443.UV73_C0011G0020"/>